<dbReference type="AlphaFoldDB" id="A0A3B0UG33"/>
<dbReference type="InterPro" id="IPR029016">
    <property type="entry name" value="GAF-like_dom_sf"/>
</dbReference>
<dbReference type="Gene3D" id="3.30.450.40">
    <property type="match status" value="2"/>
</dbReference>
<feature type="non-terminal residue" evidence="2">
    <location>
        <position position="1"/>
    </location>
</feature>
<reference evidence="2" key="1">
    <citation type="submission" date="2018-06" db="EMBL/GenBank/DDBJ databases">
        <authorList>
            <person name="Zhirakovskaya E."/>
        </authorList>
    </citation>
    <scope>NUCLEOTIDE SEQUENCE</scope>
</reference>
<dbReference type="EMBL" id="UOEU01000018">
    <property type="protein sequence ID" value="VAW29975.1"/>
    <property type="molecule type" value="Genomic_DNA"/>
</dbReference>
<dbReference type="PANTHER" id="PTHR43155:SF2">
    <property type="entry name" value="CYCLIC DI-GMP PHOSPHODIESTERASE PA4108"/>
    <property type="match status" value="1"/>
</dbReference>
<gene>
    <name evidence="2" type="ORF">MNBD_CHLOROFLEXI01-5032</name>
</gene>
<name>A0A3B0UG33_9ZZZZ</name>
<feature type="domain" description="GAF" evidence="1">
    <location>
        <begin position="32"/>
        <end position="176"/>
    </location>
</feature>
<dbReference type="InterPro" id="IPR003018">
    <property type="entry name" value="GAF"/>
</dbReference>
<dbReference type="PANTHER" id="PTHR43155">
    <property type="entry name" value="CYCLIC DI-GMP PHOSPHODIESTERASE PA4108-RELATED"/>
    <property type="match status" value="1"/>
</dbReference>
<dbReference type="SMART" id="SM00065">
    <property type="entry name" value="GAF"/>
    <property type="match status" value="2"/>
</dbReference>
<evidence type="ECO:0000313" key="2">
    <source>
        <dbReference type="EMBL" id="VAW29975.1"/>
    </source>
</evidence>
<evidence type="ECO:0000259" key="1">
    <source>
        <dbReference type="SMART" id="SM00065"/>
    </source>
</evidence>
<dbReference type="Pfam" id="PF13185">
    <property type="entry name" value="GAF_2"/>
    <property type="match status" value="2"/>
</dbReference>
<organism evidence="2">
    <name type="scientific">hydrothermal vent metagenome</name>
    <dbReference type="NCBI Taxonomy" id="652676"/>
    <lineage>
        <taxon>unclassified sequences</taxon>
        <taxon>metagenomes</taxon>
        <taxon>ecological metagenomes</taxon>
    </lineage>
</organism>
<feature type="domain" description="GAF" evidence="1">
    <location>
        <begin position="201"/>
        <end position="349"/>
    </location>
</feature>
<dbReference type="SUPFAM" id="SSF55781">
    <property type="entry name" value="GAF domain-like"/>
    <property type="match status" value="2"/>
</dbReference>
<proteinExistence type="predicted"/>
<accession>A0A3B0UG33</accession>
<sequence>EQIRRLKVELSRQTNEMQTLSKIGKAITTLLSVDEVLQRVLETATYLTDSEESTIWLPDDEGKHLRPYDRQHSILSSNKAPTLPLTDSQAGQVMQSGRPLRQSAISGEKMKVKTGYFARAVLYVPLQLRGINLGVLGVSNRSAYRVFSEQDEFLLTFLADYAAIALENARVFQATDQALANRLEELNTLIHITQTITASLDLQEVIHLTIKQVHDSWHIEASSLWLLDEAAQTLRVLTNVGTAVDKLEKLSLTVKQGIVGEVVGSGKPIYTNNVSSYESHYHQADETTGFHTRSLLCVPLIFRGKVTGAMQLLNKKDGNFNEADLKRARAIAAAIAIAVNNALLFDKAESSERRP</sequence>
<protein>
    <recommendedName>
        <fullName evidence="1">GAF domain-containing protein</fullName>
    </recommendedName>
</protein>